<evidence type="ECO:0000256" key="2">
    <source>
        <dbReference type="ARBA" id="ARBA00007430"/>
    </source>
</evidence>
<reference evidence="8" key="1">
    <citation type="submission" date="2016-01" db="EMBL/GenBank/DDBJ databases">
        <authorList>
            <person name="Mcilroy J.S."/>
            <person name="Karst M S."/>
            <person name="Albertsen M."/>
        </authorList>
    </citation>
    <scope>NUCLEOTIDE SEQUENCE</scope>
    <source>
        <strain evidence="8">Cfx-K</strain>
    </source>
</reference>
<dbReference type="AlphaFoldDB" id="A0A160SY61"/>
<accession>A0A160SY61</accession>
<keyword evidence="5 7" id="KW-1133">Transmembrane helix</keyword>
<keyword evidence="9" id="KW-1185">Reference proteome</keyword>
<protein>
    <recommendedName>
        <fullName evidence="10">Polysaccharide biosynthesis protein C-terminal domain-containing protein</fullName>
    </recommendedName>
</protein>
<comment type="subcellular location">
    <subcellularLocation>
        <location evidence="1">Cell membrane</location>
        <topology evidence="1">Multi-pass membrane protein</topology>
    </subcellularLocation>
</comment>
<feature type="transmembrane region" description="Helical" evidence="7">
    <location>
        <begin position="409"/>
        <end position="434"/>
    </location>
</feature>
<comment type="similarity">
    <text evidence="2">Belongs to the polysaccharide synthase family.</text>
</comment>
<evidence type="ECO:0008006" key="10">
    <source>
        <dbReference type="Google" id="ProtNLM"/>
    </source>
</evidence>
<dbReference type="OrthoDB" id="149157at2"/>
<feature type="transmembrane region" description="Helical" evidence="7">
    <location>
        <begin position="43"/>
        <end position="67"/>
    </location>
</feature>
<feature type="transmembrane region" description="Helical" evidence="7">
    <location>
        <begin position="88"/>
        <end position="106"/>
    </location>
</feature>
<evidence type="ECO:0000256" key="1">
    <source>
        <dbReference type="ARBA" id="ARBA00004651"/>
    </source>
</evidence>
<dbReference type="KEGG" id="pbf:CFX0092_A0083"/>
<feature type="transmembrane region" description="Helical" evidence="7">
    <location>
        <begin position="168"/>
        <end position="189"/>
    </location>
</feature>
<evidence type="ECO:0000256" key="5">
    <source>
        <dbReference type="ARBA" id="ARBA00022989"/>
    </source>
</evidence>
<feature type="transmembrane region" description="Helical" evidence="7">
    <location>
        <begin position="446"/>
        <end position="466"/>
    </location>
</feature>
<feature type="transmembrane region" description="Helical" evidence="7">
    <location>
        <begin position="378"/>
        <end position="397"/>
    </location>
</feature>
<dbReference type="PANTHER" id="PTHR30250:SF10">
    <property type="entry name" value="LIPOPOLYSACCHARIDE BIOSYNTHESIS PROTEIN WZXC"/>
    <property type="match status" value="1"/>
</dbReference>
<keyword evidence="3" id="KW-1003">Cell membrane</keyword>
<evidence type="ECO:0000313" key="8">
    <source>
        <dbReference type="EMBL" id="CUS01964.2"/>
    </source>
</evidence>
<gene>
    <name evidence="8" type="ORF">CFX0092_A0083</name>
</gene>
<keyword evidence="4 7" id="KW-0812">Transmembrane</keyword>
<evidence type="ECO:0000313" key="9">
    <source>
        <dbReference type="Proteomes" id="UP000215027"/>
    </source>
</evidence>
<dbReference type="RefSeq" id="WP_157912780.1">
    <property type="nucleotide sequence ID" value="NZ_LN890655.1"/>
</dbReference>
<dbReference type="PANTHER" id="PTHR30250">
    <property type="entry name" value="PST FAMILY PREDICTED COLANIC ACID TRANSPORTER"/>
    <property type="match status" value="1"/>
</dbReference>
<feature type="transmembrane region" description="Helical" evidence="7">
    <location>
        <begin position="283"/>
        <end position="306"/>
    </location>
</feature>
<dbReference type="InterPro" id="IPR050833">
    <property type="entry name" value="Poly_Biosynth_Transport"/>
</dbReference>
<feature type="transmembrane region" description="Helical" evidence="7">
    <location>
        <begin position="12"/>
        <end position="31"/>
    </location>
</feature>
<feature type="transmembrane region" description="Helical" evidence="7">
    <location>
        <begin position="112"/>
        <end position="131"/>
    </location>
</feature>
<evidence type="ECO:0000256" key="7">
    <source>
        <dbReference type="SAM" id="Phobius"/>
    </source>
</evidence>
<evidence type="ECO:0000256" key="3">
    <source>
        <dbReference type="ARBA" id="ARBA00022475"/>
    </source>
</evidence>
<proteinExistence type="inferred from homology"/>
<evidence type="ECO:0000256" key="4">
    <source>
        <dbReference type="ARBA" id="ARBA00022692"/>
    </source>
</evidence>
<evidence type="ECO:0000256" key="6">
    <source>
        <dbReference type="ARBA" id="ARBA00023136"/>
    </source>
</evidence>
<dbReference type="EMBL" id="LN890655">
    <property type="protein sequence ID" value="CUS01964.2"/>
    <property type="molecule type" value="Genomic_DNA"/>
</dbReference>
<organism evidence="8 9">
    <name type="scientific">Candidatus Promineifilum breve</name>
    <dbReference type="NCBI Taxonomy" id="1806508"/>
    <lineage>
        <taxon>Bacteria</taxon>
        <taxon>Bacillati</taxon>
        <taxon>Chloroflexota</taxon>
        <taxon>Ardenticatenia</taxon>
        <taxon>Candidatus Promineifilales</taxon>
        <taxon>Candidatus Promineifilaceae</taxon>
        <taxon>Candidatus Promineifilum</taxon>
    </lineage>
</organism>
<name>A0A160SY61_9CHLR</name>
<feature type="transmembrane region" description="Helical" evidence="7">
    <location>
        <begin position="143"/>
        <end position="162"/>
    </location>
</feature>
<keyword evidence="6 7" id="KW-0472">Membrane</keyword>
<dbReference type="Proteomes" id="UP000215027">
    <property type="component" value="Chromosome I"/>
</dbReference>
<dbReference type="Pfam" id="PF13440">
    <property type="entry name" value="Polysacc_synt_3"/>
    <property type="match status" value="1"/>
</dbReference>
<feature type="transmembrane region" description="Helical" evidence="7">
    <location>
        <begin position="355"/>
        <end position="372"/>
    </location>
</feature>
<sequence>MSLVERSVTSASWNAGANLFKVAILLARSILLARLLPIETFGVYALATAVVTFSGILPKFGLGGAFLHRAAETADEESAAAVHFTLRLVLTAIWAVALLSLSLLLADGGLRLALVVLTLLYGGLYLTDTARMVLVRRVQHRRLAVLDLLNAIATTIVAVILARRGYQLTALLATDFITLAVTVVVLLLWRPVWRPRLLWLRQVVGYYLSFGRRTMAESALSEALDNLDDIWTGVYLGDQALGLYSRAFTFATYPRRLLAFPVFEVAGGTYAELKDDAHQLAQAFFRVNALLLRSGFLMGGLLVLIAPEFVRLLLGEKWLPMVTAFQLMFVYTLLDPVRVTVGQLFVAVGRPERLWRTRLVQLAILVVGLFTLGQRWGINGVAIVVNVMLMAGLVWLLHRAREFVRFSAARLFVPPAVALAGGVLAALAAVYLGCGRTADLTCESDWLAMALKGAPFVATYGGLLFLMERREMSRMAHIVRRALFPRPGSPS</sequence>
<dbReference type="GO" id="GO:0005886">
    <property type="term" value="C:plasma membrane"/>
    <property type="evidence" value="ECO:0007669"/>
    <property type="project" value="UniProtKB-SubCell"/>
</dbReference>